<dbReference type="InterPro" id="IPR039187">
    <property type="entry name" value="SNO_AAA"/>
</dbReference>
<dbReference type="GO" id="GO:0016787">
    <property type="term" value="F:hydrolase activity"/>
    <property type="evidence" value="ECO:0007669"/>
    <property type="project" value="UniProtKB-KW"/>
</dbReference>
<keyword evidence="6" id="KW-1185">Reference proteome</keyword>
<dbReference type="RefSeq" id="WP_108127840.1">
    <property type="nucleotide sequence ID" value="NZ_QBKP01000002.1"/>
</dbReference>
<keyword evidence="5" id="KW-0378">Hydrolase</keyword>
<name>A0A2T6B8S3_9RHOB</name>
<dbReference type="InterPro" id="IPR026937">
    <property type="entry name" value="SBNO_Helicase_C_dom"/>
</dbReference>
<comment type="caution">
    <text evidence="5">The sequence shown here is derived from an EMBL/GenBank/DDBJ whole genome shotgun (WGS) entry which is preliminary data.</text>
</comment>
<dbReference type="SUPFAM" id="SSF52540">
    <property type="entry name" value="P-loop containing nucleoside triphosphate hydrolases"/>
    <property type="match status" value="2"/>
</dbReference>
<feature type="compositionally biased region" description="Basic and acidic residues" evidence="3">
    <location>
        <begin position="1691"/>
        <end position="1707"/>
    </location>
</feature>
<dbReference type="Pfam" id="PF13872">
    <property type="entry name" value="AAA_34"/>
    <property type="match status" value="1"/>
</dbReference>
<dbReference type="GO" id="GO:0006355">
    <property type="term" value="P:regulation of DNA-templated transcription"/>
    <property type="evidence" value="ECO:0007669"/>
    <property type="project" value="InterPro"/>
</dbReference>
<evidence type="ECO:0000256" key="1">
    <source>
        <dbReference type="ARBA" id="ARBA00006992"/>
    </source>
</evidence>
<dbReference type="PROSITE" id="PS51192">
    <property type="entry name" value="HELICASE_ATP_BIND_1"/>
    <property type="match status" value="1"/>
</dbReference>
<feature type="region of interest" description="Disordered" evidence="3">
    <location>
        <begin position="447"/>
        <end position="466"/>
    </location>
</feature>
<evidence type="ECO:0000256" key="3">
    <source>
        <dbReference type="SAM" id="MobiDB-lite"/>
    </source>
</evidence>
<dbReference type="PANTHER" id="PTHR12706">
    <property type="entry name" value="STRAWBERRY NOTCH-RELATED"/>
    <property type="match status" value="1"/>
</dbReference>
<proteinExistence type="inferred from homology"/>
<accession>A0A2T6B8S3</accession>
<dbReference type="Pfam" id="PF13871">
    <property type="entry name" value="Helicase_C_4"/>
    <property type="match status" value="1"/>
</dbReference>
<dbReference type="InterPro" id="IPR026741">
    <property type="entry name" value="SNO"/>
</dbReference>
<dbReference type="Gene3D" id="3.40.50.300">
    <property type="entry name" value="P-loop containing nucleotide triphosphate hydrolases"/>
    <property type="match status" value="2"/>
</dbReference>
<gene>
    <name evidence="5" type="ORF">C8N34_102201</name>
</gene>
<evidence type="ECO:0000256" key="2">
    <source>
        <dbReference type="SAM" id="Coils"/>
    </source>
</evidence>
<organism evidence="5 6">
    <name type="scientific">Gemmobacter caeni</name>
    <dbReference type="NCBI Taxonomy" id="589035"/>
    <lineage>
        <taxon>Bacteria</taxon>
        <taxon>Pseudomonadati</taxon>
        <taxon>Pseudomonadota</taxon>
        <taxon>Alphaproteobacteria</taxon>
        <taxon>Rhodobacterales</taxon>
        <taxon>Paracoccaceae</taxon>
        <taxon>Gemmobacter</taxon>
    </lineage>
</organism>
<reference evidence="5 6" key="1">
    <citation type="submission" date="2018-04" db="EMBL/GenBank/DDBJ databases">
        <title>Genomic Encyclopedia of Archaeal and Bacterial Type Strains, Phase II (KMG-II): from individual species to whole genera.</title>
        <authorList>
            <person name="Goeker M."/>
        </authorList>
    </citation>
    <scope>NUCLEOTIDE SEQUENCE [LARGE SCALE GENOMIC DNA]</scope>
    <source>
        <strain evidence="5 6">DSM 21823</strain>
    </source>
</reference>
<feature type="coiled-coil region" evidence="2">
    <location>
        <begin position="945"/>
        <end position="972"/>
    </location>
</feature>
<dbReference type="InterPro" id="IPR027417">
    <property type="entry name" value="P-loop_NTPase"/>
</dbReference>
<dbReference type="EMBL" id="QBKP01000002">
    <property type="protein sequence ID" value="PTX52422.1"/>
    <property type="molecule type" value="Genomic_DNA"/>
</dbReference>
<dbReference type="Proteomes" id="UP000244224">
    <property type="component" value="Unassembled WGS sequence"/>
</dbReference>
<comment type="similarity">
    <text evidence="1">Belongs to the SBNO family.</text>
</comment>
<feature type="domain" description="Helicase ATP-binding" evidence="4">
    <location>
        <begin position="539"/>
        <end position="742"/>
    </location>
</feature>
<feature type="region of interest" description="Disordered" evidence="3">
    <location>
        <begin position="1669"/>
        <end position="1707"/>
    </location>
</feature>
<evidence type="ECO:0000313" key="6">
    <source>
        <dbReference type="Proteomes" id="UP000244224"/>
    </source>
</evidence>
<dbReference type="InterPro" id="IPR014001">
    <property type="entry name" value="Helicase_ATP-bd"/>
</dbReference>
<dbReference type="OrthoDB" id="270332at2"/>
<evidence type="ECO:0000259" key="4">
    <source>
        <dbReference type="PROSITE" id="PS51192"/>
    </source>
</evidence>
<keyword evidence="2" id="KW-0175">Coiled coil</keyword>
<protein>
    <submittedName>
        <fullName evidence="5">NTP hydrolase family protein</fullName>
    </submittedName>
</protein>
<sequence>MSEAPQKVVKWITFPNGEARMKRVVTGDGRSGLILLVGAGTRGEEISRISQEHGFQPTPVNPRVLRYFKGQSDKTVRIPDLAEALGAEVVEIGLDRILSAEMTVNLVPRAPRQEERETGRPPSVPDPETVSLIGLNLRGEEVVRDGSGRFFRRVSAEDGTRSFVHEGEGGAAPLFLRAHRAADLDGIAAGLLMMARHGTLHADDFGRVIDAAIEPGPRGQIELDRAEAVELARTAMLRQITAVAIEAGSDRAGLMRALRLSAATEFVLSRRSEPGQGVRPSAATLSLLRRVTQGNDRVDYRGHPDLAIALPRMREEGAPLQVLDLSDVSADGVSGFALNALSRRPAEGSTILIVPGTAEMEINERLRSDVGRAYGVEAVAEIAPNVADGVRDGVGLMMFFIGDARPEPLEALPQAALRTFRVATHEDLPNLEREVFRSRSRIRDFNRGEQDRAEARAEDTREENVRQRPYMPLSRVGEPFTMIPIALEGATSRALQRVSRDMEAMGGVDAAVAAALGRSPAELGELLTPEQVDAVGMRLNAADRGRGFLLADQTGVGKGRSLAAMARTHIRANPENRVLYFTESGTINVPDVCRDLKAVGAWPEIRVGFLSAGSKFTDVSVDPTTGNVISKEVRSLSDKEQKEIFRSGQWPEKYNLLITTYSKFNCREEADPSLWMENAMNANTMIVLDEAHNALNPRSNTGRNVRAALERVPAGQVVFGTATPARNPQGLNLYKPLLPATAGEGLNTILENIQSGGEVAQESFASMLAEDGVMLRRDHDLSNIEFQVNLPDDRRMLHYQDVMNRFSPIVEGMIDASTQIGELVGRRQALEFRAMVNRGVPENVARQRTNELSQYSLAIGGPLANLARITMNALKIDQVVEVAAAEMDMNRKPLITFHSTNSALLNELIRADEGRMTDEEIAALPPLGLKDQIRRIHDGLYRLTLNGERQDARQVSREVAEAARRVDALIDQLPDDLPVSPVDALKERLEANGMRVGEISGRTLCYRDGRIERRATEERDRRAVIDAFNSGELDVLIYNSAGATGGSYHASPDFKDQRGRTMIELETPVDIIKYVQSQGRGNRYGQVEDPKVVSVMTGLTPEMRIMQQRNGKLRSLGASVDGNRSHPLLLDDVPDLLNKVGDEATRNVLLSMPGLARRLGFTDFAEAEAAADRGEGLVDEGSGTAKSGIESLANRVLARSIMLPAAEQDDLVQRIRMEFDVLIEELESRNANPLKPKEFPGRIDIKATAIFSGQERAEEDLDTSVFLSPLYIATGVHEFTDEAVTAERLIAMVERCATLHGADGFAPYAERIRQNLPTLMRPHLPSGYDMDAALQNPTGVPGRFATQHGKLTDLIWLLENLQPGVAVRFPTLDDPDARRVNTVVDLIPPQETRHFDLASAYKIRLISPGMAKPETMAVSRLLSRDMETIRFRPGLSQGVNEDYLAEFTQMARLRRALPVQVLQGNVLQAINVAKENNLGTVSLYRNMEGEVSRGIVIHDSKVDLGKLPVNLPSGLVAAEAVRDLIRDQLARDGSKGFRVWGGIDPEGRAGEPMVADIIIRVGAKTVAIDMIPLRQSTYEFWSERPGLHEAVHGQPLPAFRDTPRRALRNPGKDHKYMAKFSIETEEGQDRLYRILSLLDGLPLQIDGQKREFVNEAIARINRIAAGVERAYQPGGTDPTAEGQEPEMDAPEPEKDPDFEMDDVRWEA</sequence>
<dbReference type="PANTHER" id="PTHR12706:SF30">
    <property type="entry name" value="PROTEIN STRAWBERRY NOTCH-RELATED"/>
    <property type="match status" value="1"/>
</dbReference>
<feature type="region of interest" description="Disordered" evidence="3">
    <location>
        <begin position="108"/>
        <end position="129"/>
    </location>
</feature>
<evidence type="ECO:0000313" key="5">
    <source>
        <dbReference type="EMBL" id="PTX52422.1"/>
    </source>
</evidence>